<reference evidence="1" key="2">
    <citation type="submission" date="2020-09" db="EMBL/GenBank/DDBJ databases">
        <authorList>
            <person name="Sun Q."/>
            <person name="Sedlacek I."/>
        </authorList>
    </citation>
    <scope>NUCLEOTIDE SEQUENCE</scope>
    <source>
        <strain evidence="1">CCM 7905</strain>
    </source>
</reference>
<name>A0A917FSU5_9NOCA</name>
<proteinExistence type="predicted"/>
<keyword evidence="2" id="KW-1185">Reference proteome</keyword>
<dbReference type="EMBL" id="BMCU01000001">
    <property type="protein sequence ID" value="GGF98866.1"/>
    <property type="molecule type" value="Genomic_DNA"/>
</dbReference>
<sequence>MIEKRLEHFLLYELDDDWTSLGQFVGVTRRVSPAQSSLDRVGEIIEEFARCGLMTIGGWSTETGTWEPWNVPLSEAMDRIANGYDGEVGYRNATERQLGSTEVFRGEITAEGRTLLAELGSPYEKYGDPWAGEGMLAAEGDFPPWQQ</sequence>
<gene>
    <name evidence="1" type="ORF">GCM10007304_11010</name>
</gene>
<evidence type="ECO:0000313" key="1">
    <source>
        <dbReference type="EMBL" id="GGF98866.1"/>
    </source>
</evidence>
<evidence type="ECO:0000313" key="2">
    <source>
        <dbReference type="Proteomes" id="UP000654257"/>
    </source>
</evidence>
<organism evidence="1 2">
    <name type="scientific">Rhodococcoides trifolii</name>
    <dbReference type="NCBI Taxonomy" id="908250"/>
    <lineage>
        <taxon>Bacteria</taxon>
        <taxon>Bacillati</taxon>
        <taxon>Actinomycetota</taxon>
        <taxon>Actinomycetes</taxon>
        <taxon>Mycobacteriales</taxon>
        <taxon>Nocardiaceae</taxon>
        <taxon>Rhodococcoides</taxon>
    </lineage>
</organism>
<accession>A0A917FSU5</accession>
<reference evidence="1" key="1">
    <citation type="journal article" date="2014" name="Int. J. Syst. Evol. Microbiol.">
        <title>Complete genome sequence of Corynebacterium casei LMG S-19264T (=DSM 44701T), isolated from a smear-ripened cheese.</title>
        <authorList>
            <consortium name="US DOE Joint Genome Institute (JGI-PGF)"/>
            <person name="Walter F."/>
            <person name="Albersmeier A."/>
            <person name="Kalinowski J."/>
            <person name="Ruckert C."/>
        </authorList>
    </citation>
    <scope>NUCLEOTIDE SEQUENCE</scope>
    <source>
        <strain evidence="1">CCM 7905</strain>
    </source>
</reference>
<dbReference type="Proteomes" id="UP000654257">
    <property type="component" value="Unassembled WGS sequence"/>
</dbReference>
<comment type="caution">
    <text evidence="1">The sequence shown here is derived from an EMBL/GenBank/DDBJ whole genome shotgun (WGS) entry which is preliminary data.</text>
</comment>
<dbReference type="AlphaFoldDB" id="A0A917FSU5"/>
<protein>
    <submittedName>
        <fullName evidence="1">Uncharacterized protein</fullName>
    </submittedName>
</protein>
<dbReference type="RefSeq" id="WP_188543633.1">
    <property type="nucleotide sequence ID" value="NZ_BMCU01000001.1"/>
</dbReference>